<organism evidence="3 4">
    <name type="scientific">Oceanomicrobium pacificus</name>
    <dbReference type="NCBI Taxonomy" id="2692916"/>
    <lineage>
        <taxon>Bacteria</taxon>
        <taxon>Pseudomonadati</taxon>
        <taxon>Pseudomonadota</taxon>
        <taxon>Alphaproteobacteria</taxon>
        <taxon>Rhodobacterales</taxon>
        <taxon>Paracoccaceae</taxon>
        <taxon>Oceanomicrobium</taxon>
    </lineage>
</organism>
<dbReference type="InterPro" id="IPR023606">
    <property type="entry name" value="CoA-Trfase_III_dom_1_sf"/>
</dbReference>
<dbReference type="RefSeq" id="WP_160856556.1">
    <property type="nucleotide sequence ID" value="NZ_WUWG01000009.1"/>
</dbReference>
<name>A0A6B0U129_9RHOB</name>
<feature type="compositionally biased region" description="Polar residues" evidence="2">
    <location>
        <begin position="373"/>
        <end position="382"/>
    </location>
</feature>
<dbReference type="Pfam" id="PF02515">
    <property type="entry name" value="CoA_transf_3"/>
    <property type="match status" value="1"/>
</dbReference>
<keyword evidence="4" id="KW-1185">Reference proteome</keyword>
<dbReference type="PANTHER" id="PTHR48207:SF4">
    <property type="entry name" value="BLL6097 PROTEIN"/>
    <property type="match status" value="1"/>
</dbReference>
<dbReference type="InterPro" id="IPR044855">
    <property type="entry name" value="CoA-Trfase_III_dom3_sf"/>
</dbReference>
<dbReference type="Proteomes" id="UP000436016">
    <property type="component" value="Unassembled WGS sequence"/>
</dbReference>
<accession>A0A6B0U129</accession>
<dbReference type="InterPro" id="IPR050483">
    <property type="entry name" value="CoA-transferase_III_domain"/>
</dbReference>
<evidence type="ECO:0000256" key="2">
    <source>
        <dbReference type="SAM" id="MobiDB-lite"/>
    </source>
</evidence>
<evidence type="ECO:0000313" key="3">
    <source>
        <dbReference type="EMBL" id="MXU66884.1"/>
    </source>
</evidence>
<dbReference type="AlphaFoldDB" id="A0A6B0U129"/>
<evidence type="ECO:0000256" key="1">
    <source>
        <dbReference type="ARBA" id="ARBA00022679"/>
    </source>
</evidence>
<evidence type="ECO:0000313" key="4">
    <source>
        <dbReference type="Proteomes" id="UP000436016"/>
    </source>
</evidence>
<dbReference type="Gene3D" id="3.30.1540.10">
    <property type="entry name" value="formyl-coa transferase, domain 3"/>
    <property type="match status" value="1"/>
</dbReference>
<dbReference type="SUPFAM" id="SSF89796">
    <property type="entry name" value="CoA-transferase family III (CaiB/BaiF)"/>
    <property type="match status" value="1"/>
</dbReference>
<dbReference type="EMBL" id="WUWG01000009">
    <property type="protein sequence ID" value="MXU66884.1"/>
    <property type="molecule type" value="Genomic_DNA"/>
</dbReference>
<dbReference type="GO" id="GO:0008410">
    <property type="term" value="F:CoA-transferase activity"/>
    <property type="evidence" value="ECO:0007669"/>
    <property type="project" value="TreeGrafter"/>
</dbReference>
<dbReference type="Gene3D" id="3.40.50.10540">
    <property type="entry name" value="Crotonobetainyl-coa:carnitine coa-transferase, domain 1"/>
    <property type="match status" value="1"/>
</dbReference>
<proteinExistence type="predicted"/>
<keyword evidence="1 3" id="KW-0808">Transferase</keyword>
<dbReference type="PANTHER" id="PTHR48207">
    <property type="entry name" value="SUCCINATE--HYDROXYMETHYLGLUTARATE COA-TRANSFERASE"/>
    <property type="match status" value="1"/>
</dbReference>
<reference evidence="3 4" key="1">
    <citation type="submission" date="2019-12" db="EMBL/GenBank/DDBJ databases">
        <title>Strain KN286 was isolated from seawater, which was collected from Caroline Seamount in the tropical western Pacific.</title>
        <authorList>
            <person name="Wang Q."/>
        </authorList>
    </citation>
    <scope>NUCLEOTIDE SEQUENCE [LARGE SCALE GENOMIC DNA]</scope>
    <source>
        <strain evidence="3 4">KN286</strain>
    </source>
</reference>
<comment type="caution">
    <text evidence="3">The sequence shown here is derived from an EMBL/GenBank/DDBJ whole genome shotgun (WGS) entry which is preliminary data.</text>
</comment>
<feature type="region of interest" description="Disordered" evidence="2">
    <location>
        <begin position="355"/>
        <end position="382"/>
    </location>
</feature>
<sequence length="382" mass="41261">MKPLEGLRVLDFAQFLSGPYAALRLADLGAEVIKVERPKSGDLCRSLVISDQKVGDDSLLFHTINRNKKSVTADLKDARDLDKVKALIATADVMIHNYRPGVMDRIGLGYDAVQAINPRLVYGEVSGYGTSGPWVGKPGQDLVVQAMTGMPWLSGNDGDAPVPAGFAVLDIACGNHLAQGIMAALIRRGTTGKGALVEVDLMSSSFDFQFEIFTSFLNGDGKMPKRSAVSNANATVAAPYGIYQCRDGFLALAMAPIATLAELLDCPDLTPMSDPDMWFSRRDEIKEILRGHLSTQVVRHWLDQLEPADIWCAEVMDWPKITETEGFDALDIVQEIAGPDGKSIRTTSCPIRIDGTRMRSGKGGPPLGADNELLSNGNNPAE</sequence>
<dbReference type="InterPro" id="IPR003673">
    <property type="entry name" value="CoA-Trfase_fam_III"/>
</dbReference>
<protein>
    <submittedName>
        <fullName evidence="3">CoA transferase</fullName>
    </submittedName>
</protein>
<gene>
    <name evidence="3" type="ORF">GSH16_15650</name>
</gene>